<dbReference type="RefSeq" id="XP_040673148.1">
    <property type="nucleotide sequence ID" value="XM_040818787.1"/>
</dbReference>
<protein>
    <submittedName>
        <fullName evidence="1">Uncharacterized protein</fullName>
    </submittedName>
</protein>
<sequence>SLLTTDPAPTVQPSPIVTPARIVAFAPIQQSLPMMTSPVNSFPRFALRALISVKCSPVMILTFGPISTWSPIVT</sequence>
<keyword evidence="2" id="KW-1185">Reference proteome</keyword>
<dbReference type="EMBL" id="KV878137">
    <property type="protein sequence ID" value="OJJ07386.1"/>
    <property type="molecule type" value="Genomic_DNA"/>
</dbReference>
<evidence type="ECO:0000313" key="1">
    <source>
        <dbReference type="EMBL" id="OJJ07386.1"/>
    </source>
</evidence>
<proteinExistence type="predicted"/>
<dbReference type="VEuPathDB" id="FungiDB:ASPVEDRAFT_97814"/>
<feature type="non-terminal residue" evidence="1">
    <location>
        <position position="74"/>
    </location>
</feature>
<dbReference type="GeneID" id="63734298"/>
<accession>A0A1L9Q0Y9</accession>
<name>A0A1L9Q0Y9_ASPVE</name>
<gene>
    <name evidence="1" type="ORF">ASPVEDRAFT_97814</name>
</gene>
<feature type="non-terminal residue" evidence="1">
    <location>
        <position position="1"/>
    </location>
</feature>
<dbReference type="OrthoDB" id="5351653at2759"/>
<reference evidence="2" key="1">
    <citation type="journal article" date="2017" name="Genome Biol.">
        <title>Comparative genomics reveals high biological diversity and specific adaptations in the industrially and medically important fungal genus Aspergillus.</title>
        <authorList>
            <person name="de Vries R.P."/>
            <person name="Riley R."/>
            <person name="Wiebenga A."/>
            <person name="Aguilar-Osorio G."/>
            <person name="Amillis S."/>
            <person name="Uchima C.A."/>
            <person name="Anderluh G."/>
            <person name="Asadollahi M."/>
            <person name="Askin M."/>
            <person name="Barry K."/>
            <person name="Battaglia E."/>
            <person name="Bayram O."/>
            <person name="Benocci T."/>
            <person name="Braus-Stromeyer S.A."/>
            <person name="Caldana C."/>
            <person name="Canovas D."/>
            <person name="Cerqueira G.C."/>
            <person name="Chen F."/>
            <person name="Chen W."/>
            <person name="Choi C."/>
            <person name="Clum A."/>
            <person name="Dos Santos R.A."/>
            <person name="Damasio A.R."/>
            <person name="Diallinas G."/>
            <person name="Emri T."/>
            <person name="Fekete E."/>
            <person name="Flipphi M."/>
            <person name="Freyberg S."/>
            <person name="Gallo A."/>
            <person name="Gournas C."/>
            <person name="Habgood R."/>
            <person name="Hainaut M."/>
            <person name="Harispe M.L."/>
            <person name="Henrissat B."/>
            <person name="Hilden K.S."/>
            <person name="Hope R."/>
            <person name="Hossain A."/>
            <person name="Karabika E."/>
            <person name="Karaffa L."/>
            <person name="Karanyi Z."/>
            <person name="Krasevec N."/>
            <person name="Kuo A."/>
            <person name="Kusch H."/>
            <person name="LaButti K."/>
            <person name="Lagendijk E.L."/>
            <person name="Lapidus A."/>
            <person name="Levasseur A."/>
            <person name="Lindquist E."/>
            <person name="Lipzen A."/>
            <person name="Logrieco A.F."/>
            <person name="MacCabe A."/>
            <person name="Maekelae M.R."/>
            <person name="Malavazi I."/>
            <person name="Melin P."/>
            <person name="Meyer V."/>
            <person name="Mielnichuk N."/>
            <person name="Miskei M."/>
            <person name="Molnar A.P."/>
            <person name="Mule G."/>
            <person name="Ngan C.Y."/>
            <person name="Orejas M."/>
            <person name="Orosz E."/>
            <person name="Ouedraogo J.P."/>
            <person name="Overkamp K.M."/>
            <person name="Park H.-S."/>
            <person name="Perrone G."/>
            <person name="Piumi F."/>
            <person name="Punt P.J."/>
            <person name="Ram A.F."/>
            <person name="Ramon A."/>
            <person name="Rauscher S."/>
            <person name="Record E."/>
            <person name="Riano-Pachon D.M."/>
            <person name="Robert V."/>
            <person name="Roehrig J."/>
            <person name="Ruller R."/>
            <person name="Salamov A."/>
            <person name="Salih N.S."/>
            <person name="Samson R.A."/>
            <person name="Sandor E."/>
            <person name="Sanguinetti M."/>
            <person name="Schuetze T."/>
            <person name="Sepcic K."/>
            <person name="Shelest E."/>
            <person name="Sherlock G."/>
            <person name="Sophianopoulou V."/>
            <person name="Squina F.M."/>
            <person name="Sun H."/>
            <person name="Susca A."/>
            <person name="Todd R.B."/>
            <person name="Tsang A."/>
            <person name="Unkles S.E."/>
            <person name="van de Wiele N."/>
            <person name="van Rossen-Uffink D."/>
            <person name="Oliveira J.V."/>
            <person name="Vesth T.C."/>
            <person name="Visser J."/>
            <person name="Yu J.-H."/>
            <person name="Zhou M."/>
            <person name="Andersen M.R."/>
            <person name="Archer D.B."/>
            <person name="Baker S.E."/>
            <person name="Benoit I."/>
            <person name="Brakhage A.A."/>
            <person name="Braus G.H."/>
            <person name="Fischer R."/>
            <person name="Frisvad J.C."/>
            <person name="Goldman G.H."/>
            <person name="Houbraken J."/>
            <person name="Oakley B."/>
            <person name="Pocsi I."/>
            <person name="Scazzocchio C."/>
            <person name="Seiboth B."/>
            <person name="vanKuyk P.A."/>
            <person name="Wortman J."/>
            <person name="Dyer P.S."/>
            <person name="Grigoriev I.V."/>
        </authorList>
    </citation>
    <scope>NUCLEOTIDE SEQUENCE [LARGE SCALE GENOMIC DNA]</scope>
    <source>
        <strain evidence="2">CBS 583.65</strain>
    </source>
</reference>
<dbReference type="AlphaFoldDB" id="A0A1L9Q0Y9"/>
<evidence type="ECO:0000313" key="2">
    <source>
        <dbReference type="Proteomes" id="UP000184073"/>
    </source>
</evidence>
<dbReference type="Proteomes" id="UP000184073">
    <property type="component" value="Unassembled WGS sequence"/>
</dbReference>
<organism evidence="1 2">
    <name type="scientific">Aspergillus versicolor CBS 583.65</name>
    <dbReference type="NCBI Taxonomy" id="1036611"/>
    <lineage>
        <taxon>Eukaryota</taxon>
        <taxon>Fungi</taxon>
        <taxon>Dikarya</taxon>
        <taxon>Ascomycota</taxon>
        <taxon>Pezizomycotina</taxon>
        <taxon>Eurotiomycetes</taxon>
        <taxon>Eurotiomycetidae</taxon>
        <taxon>Eurotiales</taxon>
        <taxon>Aspergillaceae</taxon>
        <taxon>Aspergillus</taxon>
        <taxon>Aspergillus subgen. Nidulantes</taxon>
    </lineage>
</organism>